<dbReference type="InterPro" id="IPR051906">
    <property type="entry name" value="TolC-like"/>
</dbReference>
<dbReference type="AlphaFoldDB" id="A0A7C5SXY3"/>
<evidence type="ECO:0000256" key="8">
    <source>
        <dbReference type="SAM" id="Coils"/>
    </source>
</evidence>
<dbReference type="GO" id="GO:1990281">
    <property type="term" value="C:efflux pump complex"/>
    <property type="evidence" value="ECO:0007669"/>
    <property type="project" value="TreeGrafter"/>
</dbReference>
<comment type="subcellular location">
    <subcellularLocation>
        <location evidence="1">Cell outer membrane</location>
    </subcellularLocation>
</comment>
<evidence type="ECO:0000256" key="6">
    <source>
        <dbReference type="ARBA" id="ARBA00023136"/>
    </source>
</evidence>
<organism evidence="9">
    <name type="scientific">Thermocrinis ruber</name>
    <dbReference type="NCBI Taxonomy" id="75906"/>
    <lineage>
        <taxon>Bacteria</taxon>
        <taxon>Pseudomonadati</taxon>
        <taxon>Aquificota</taxon>
        <taxon>Aquificia</taxon>
        <taxon>Aquificales</taxon>
        <taxon>Aquificaceae</taxon>
        <taxon>Thermocrinis</taxon>
    </lineage>
</organism>
<evidence type="ECO:0000256" key="4">
    <source>
        <dbReference type="ARBA" id="ARBA00022452"/>
    </source>
</evidence>
<evidence type="ECO:0000256" key="3">
    <source>
        <dbReference type="ARBA" id="ARBA00022448"/>
    </source>
</evidence>
<dbReference type="InterPro" id="IPR003423">
    <property type="entry name" value="OMP_efflux"/>
</dbReference>
<keyword evidence="7" id="KW-0998">Cell outer membrane</keyword>
<dbReference type="SUPFAM" id="SSF56954">
    <property type="entry name" value="Outer membrane efflux proteins (OEP)"/>
    <property type="match status" value="1"/>
</dbReference>
<evidence type="ECO:0000256" key="7">
    <source>
        <dbReference type="ARBA" id="ARBA00023237"/>
    </source>
</evidence>
<name>A0A7C5SXY3_9AQUI</name>
<proteinExistence type="inferred from homology"/>
<dbReference type="Gene3D" id="1.20.1600.10">
    <property type="entry name" value="Outer membrane efflux proteins (OEP)"/>
    <property type="match status" value="1"/>
</dbReference>
<evidence type="ECO:0000313" key="9">
    <source>
        <dbReference type="EMBL" id="HHO73764.1"/>
    </source>
</evidence>
<feature type="coiled-coil region" evidence="8">
    <location>
        <begin position="164"/>
        <end position="198"/>
    </location>
</feature>
<comment type="caution">
    <text evidence="9">The sequence shown here is derived from an EMBL/GenBank/DDBJ whole genome shotgun (WGS) entry which is preliminary data.</text>
</comment>
<evidence type="ECO:0000256" key="2">
    <source>
        <dbReference type="ARBA" id="ARBA00007613"/>
    </source>
</evidence>
<keyword evidence="6" id="KW-0472">Membrane</keyword>
<dbReference type="GO" id="GO:0009279">
    <property type="term" value="C:cell outer membrane"/>
    <property type="evidence" value="ECO:0007669"/>
    <property type="project" value="UniProtKB-SubCell"/>
</dbReference>
<dbReference type="PANTHER" id="PTHR30026:SF20">
    <property type="entry name" value="OUTER MEMBRANE PROTEIN TOLC"/>
    <property type="match status" value="1"/>
</dbReference>
<keyword evidence="4" id="KW-1134">Transmembrane beta strand</keyword>
<dbReference type="Pfam" id="PF02321">
    <property type="entry name" value="OEP"/>
    <property type="match status" value="2"/>
</dbReference>
<dbReference type="GO" id="GO:0015288">
    <property type="term" value="F:porin activity"/>
    <property type="evidence" value="ECO:0007669"/>
    <property type="project" value="TreeGrafter"/>
</dbReference>
<feature type="coiled-coil region" evidence="8">
    <location>
        <begin position="23"/>
        <end position="50"/>
    </location>
</feature>
<dbReference type="PANTHER" id="PTHR30026">
    <property type="entry name" value="OUTER MEMBRANE PROTEIN TOLC"/>
    <property type="match status" value="1"/>
</dbReference>
<reference evidence="9" key="1">
    <citation type="journal article" date="2020" name="mSystems">
        <title>Genome- and Community-Level Interaction Insights into Carbon Utilization and Element Cycling Functions of Hydrothermarchaeota in Hydrothermal Sediment.</title>
        <authorList>
            <person name="Zhou Z."/>
            <person name="Liu Y."/>
            <person name="Xu W."/>
            <person name="Pan J."/>
            <person name="Luo Z.H."/>
            <person name="Li M."/>
        </authorList>
    </citation>
    <scope>NUCLEOTIDE SEQUENCE [LARGE SCALE GENOMIC DNA]</scope>
    <source>
        <strain evidence="9">SpSt-114</strain>
    </source>
</reference>
<evidence type="ECO:0000256" key="1">
    <source>
        <dbReference type="ARBA" id="ARBA00004442"/>
    </source>
</evidence>
<gene>
    <name evidence="9" type="ORF">ENN04_03915</name>
</gene>
<protein>
    <submittedName>
        <fullName evidence="9">TolC family protein</fullName>
    </submittedName>
</protein>
<keyword evidence="8" id="KW-0175">Coiled coil</keyword>
<evidence type="ECO:0000256" key="5">
    <source>
        <dbReference type="ARBA" id="ARBA00022692"/>
    </source>
</evidence>
<accession>A0A7C5SXY3</accession>
<keyword evidence="5" id="KW-0812">Transmembrane</keyword>
<keyword evidence="3" id="KW-0813">Transport</keyword>
<dbReference type="GO" id="GO:0015562">
    <property type="term" value="F:efflux transmembrane transporter activity"/>
    <property type="evidence" value="ECO:0007669"/>
    <property type="project" value="InterPro"/>
</dbReference>
<sequence length="407" mass="46663">MVLLLLVLGFVRAITLEQALELAKERANQIRLSELDIKKAEEEIKRARAGILPQVSVSYSYTHFGQDLALGFTPRNRQNAVLQLNQTIFNKQVFELIKLANIQRELQSLIKEDVQRTLENQVKDLFYGLLYRKAIIKLQEENVNYWEENYRVVSAKFSVGVVPKVELLRAQSQLEQAKAQLEQARVDYLKALENFKALLKLEGDVEPEGTLELKEFNPKEEELLQALKEKNSTLRVAKKSVELAQGTVELKRAQNFPTVNGFANYQVFTGRRSFFGSTEQLKGYSFGVSVNYLIFDGFSREAEISEAELDLLKQKENLLQLEYDLKARLRSTLLSINSLQTQIKAVQSSLEFAKESLRLSTERYKLGVGSQLEVLEARANYNNLLANYYLLLYQYNSSLASLERLIQ</sequence>
<comment type="similarity">
    <text evidence="2">Belongs to the outer membrane factor (OMF) (TC 1.B.17) family.</text>
</comment>
<dbReference type="EMBL" id="DSAC01000047">
    <property type="protein sequence ID" value="HHO73764.1"/>
    <property type="molecule type" value="Genomic_DNA"/>
</dbReference>
<feature type="coiled-coil region" evidence="8">
    <location>
        <begin position="302"/>
        <end position="356"/>
    </location>
</feature>